<dbReference type="AlphaFoldDB" id="A0A1H8IES2"/>
<organism evidence="1 2">
    <name type="scientific">Brachymonas denitrificans DSM 15123</name>
    <dbReference type="NCBI Taxonomy" id="1121117"/>
    <lineage>
        <taxon>Bacteria</taxon>
        <taxon>Pseudomonadati</taxon>
        <taxon>Pseudomonadota</taxon>
        <taxon>Betaproteobacteria</taxon>
        <taxon>Burkholderiales</taxon>
        <taxon>Comamonadaceae</taxon>
        <taxon>Brachymonas</taxon>
    </lineage>
</organism>
<dbReference type="SUPFAM" id="SSF53474">
    <property type="entry name" value="alpha/beta-Hydrolases"/>
    <property type="match status" value="1"/>
</dbReference>
<gene>
    <name evidence="1" type="ORF">SAMN02745977_01740</name>
</gene>
<dbReference type="Gene3D" id="3.40.50.1820">
    <property type="entry name" value="alpha/beta hydrolase"/>
    <property type="match status" value="1"/>
</dbReference>
<name>A0A1H8IES2_9BURK</name>
<dbReference type="Proteomes" id="UP000199531">
    <property type="component" value="Unassembled WGS sequence"/>
</dbReference>
<keyword evidence="2" id="KW-1185">Reference proteome</keyword>
<evidence type="ECO:0000313" key="1">
    <source>
        <dbReference type="EMBL" id="SEN67004.1"/>
    </source>
</evidence>
<dbReference type="InterPro" id="IPR010662">
    <property type="entry name" value="RBBP9/YdeN"/>
</dbReference>
<reference evidence="1 2" key="1">
    <citation type="submission" date="2016-10" db="EMBL/GenBank/DDBJ databases">
        <authorList>
            <person name="de Groot N.N."/>
        </authorList>
    </citation>
    <scope>NUCLEOTIDE SEQUENCE [LARGE SCALE GENOMIC DNA]</scope>
    <source>
        <strain evidence="1 2">DSM 15123</strain>
    </source>
</reference>
<dbReference type="STRING" id="1121117.SAMN02745977_01740"/>
<dbReference type="GO" id="GO:0016787">
    <property type="term" value="F:hydrolase activity"/>
    <property type="evidence" value="ECO:0007669"/>
    <property type="project" value="InterPro"/>
</dbReference>
<dbReference type="RefSeq" id="WP_091816717.1">
    <property type="nucleotide sequence ID" value="NZ_FOCW01000004.1"/>
</dbReference>
<accession>A0A1H8IES2</accession>
<evidence type="ECO:0008006" key="3">
    <source>
        <dbReference type="Google" id="ProtNLM"/>
    </source>
</evidence>
<sequence>MSDSQLRILTLPGWNGSGPEHWQSRWEQQHGFQRVEQHDWQQPLRGDWMIQMEEAVLSSETPVVLVAHSLGCHLVAAWAAHSRQAHKVQAALLVAPADLDISLLQSLHSWHNMVLQPLPFASTVLASSDDVWCSLERAAWLASAWGSTLVDIGPCGHINSESGLGDWPQGLQQLQDLIARSTPVA</sequence>
<dbReference type="InterPro" id="IPR029058">
    <property type="entry name" value="AB_hydrolase_fold"/>
</dbReference>
<proteinExistence type="predicted"/>
<evidence type="ECO:0000313" key="2">
    <source>
        <dbReference type="Proteomes" id="UP000199531"/>
    </source>
</evidence>
<dbReference type="EMBL" id="FOCW01000004">
    <property type="protein sequence ID" value="SEN67004.1"/>
    <property type="molecule type" value="Genomic_DNA"/>
</dbReference>
<dbReference type="Pfam" id="PF06821">
    <property type="entry name" value="Ser_hydrolase"/>
    <property type="match status" value="1"/>
</dbReference>
<dbReference type="OrthoDB" id="9804993at2"/>
<protein>
    <recommendedName>
        <fullName evidence="3">Alpha/beta hydrolase family protein</fullName>
    </recommendedName>
</protein>